<reference evidence="16" key="1">
    <citation type="submission" date="2021-05" db="EMBL/GenBank/DDBJ databases">
        <authorList>
            <person name="Tanabe Y."/>
        </authorList>
    </citation>
    <scope>NUCLEOTIDE SEQUENCE</scope>
    <source>
        <strain evidence="16">BOTRYCO-1</strain>
    </source>
</reference>
<keyword evidence="8" id="KW-0406">Ion transport</keyword>
<dbReference type="Gene3D" id="2.170.130.10">
    <property type="entry name" value="TonB-dependent receptor, plug domain"/>
    <property type="match status" value="1"/>
</dbReference>
<keyword evidence="9 13" id="KW-0798">TonB box</keyword>
<dbReference type="InterPro" id="IPR012910">
    <property type="entry name" value="Plug_dom"/>
</dbReference>
<dbReference type="InterPro" id="IPR039426">
    <property type="entry name" value="TonB-dep_rcpt-like"/>
</dbReference>
<keyword evidence="17" id="KW-1185">Reference proteome</keyword>
<reference evidence="16" key="2">
    <citation type="journal article" date="2023" name="ISME Commun">
        <title>Characterization of a bloom-associated alphaproteobacterial lineage, 'Candidatus Phycosocius': insights into freshwater algal-bacterial interactions.</title>
        <authorList>
            <person name="Tanabe Y."/>
            <person name="Yamaguchi H."/>
            <person name="Yoshida M."/>
            <person name="Kai A."/>
            <person name="Okazaki Y."/>
        </authorList>
    </citation>
    <scope>NUCLEOTIDE SEQUENCE</scope>
    <source>
        <strain evidence="16">BOTRYCO-1</strain>
    </source>
</reference>
<comment type="subcellular location">
    <subcellularLocation>
        <location evidence="1 12">Cell outer membrane</location>
        <topology evidence="1 12">Multi-pass membrane protein</topology>
    </subcellularLocation>
</comment>
<dbReference type="RefSeq" id="WP_284358925.1">
    <property type="nucleotide sequence ID" value="NZ_BPFZ01000002.1"/>
</dbReference>
<dbReference type="Pfam" id="PF00593">
    <property type="entry name" value="TonB_dep_Rec_b-barrel"/>
    <property type="match status" value="1"/>
</dbReference>
<evidence type="ECO:0000256" key="13">
    <source>
        <dbReference type="RuleBase" id="RU003357"/>
    </source>
</evidence>
<evidence type="ECO:0000313" key="16">
    <source>
        <dbReference type="EMBL" id="GIU66401.1"/>
    </source>
</evidence>
<keyword evidence="7" id="KW-0408">Iron</keyword>
<feature type="domain" description="TonB-dependent receptor plug" evidence="15">
    <location>
        <begin position="36"/>
        <end position="140"/>
    </location>
</feature>
<proteinExistence type="inferred from homology"/>
<dbReference type="PANTHER" id="PTHR32552:SF89">
    <property type="entry name" value="CATECHOLATE SIDEROPHORE RECEPTOR FIU"/>
    <property type="match status" value="1"/>
</dbReference>
<feature type="domain" description="TonB-dependent receptor-like beta-barrel" evidence="14">
    <location>
        <begin position="250"/>
        <end position="761"/>
    </location>
</feature>
<evidence type="ECO:0000256" key="6">
    <source>
        <dbReference type="ARBA" id="ARBA00022729"/>
    </source>
</evidence>
<evidence type="ECO:0000256" key="10">
    <source>
        <dbReference type="ARBA" id="ARBA00023136"/>
    </source>
</evidence>
<accession>A0ABQ4PTR1</accession>
<dbReference type="Proteomes" id="UP001161064">
    <property type="component" value="Unassembled WGS sequence"/>
</dbReference>
<evidence type="ECO:0000256" key="2">
    <source>
        <dbReference type="ARBA" id="ARBA00022448"/>
    </source>
</evidence>
<evidence type="ECO:0000256" key="5">
    <source>
        <dbReference type="ARBA" id="ARBA00022692"/>
    </source>
</evidence>
<dbReference type="Gene3D" id="2.40.170.20">
    <property type="entry name" value="TonB-dependent receptor, beta-barrel domain"/>
    <property type="match status" value="1"/>
</dbReference>
<evidence type="ECO:0000256" key="3">
    <source>
        <dbReference type="ARBA" id="ARBA00022452"/>
    </source>
</evidence>
<evidence type="ECO:0000259" key="15">
    <source>
        <dbReference type="Pfam" id="PF07715"/>
    </source>
</evidence>
<keyword evidence="5 12" id="KW-0812">Transmembrane</keyword>
<keyword evidence="11 12" id="KW-0998">Cell outer membrane</keyword>
<dbReference type="InterPro" id="IPR037066">
    <property type="entry name" value="Plug_dom_sf"/>
</dbReference>
<dbReference type="Pfam" id="PF07715">
    <property type="entry name" value="Plug"/>
    <property type="match status" value="1"/>
</dbReference>
<evidence type="ECO:0000256" key="8">
    <source>
        <dbReference type="ARBA" id="ARBA00023065"/>
    </source>
</evidence>
<keyword evidence="6" id="KW-0732">Signal</keyword>
<dbReference type="EMBL" id="BPFZ01000002">
    <property type="protein sequence ID" value="GIU66401.1"/>
    <property type="molecule type" value="Genomic_DNA"/>
</dbReference>
<dbReference type="InterPro" id="IPR036942">
    <property type="entry name" value="Beta-barrel_TonB_sf"/>
</dbReference>
<keyword evidence="16" id="KW-0675">Receptor</keyword>
<dbReference type="PANTHER" id="PTHR32552">
    <property type="entry name" value="FERRICHROME IRON RECEPTOR-RELATED"/>
    <property type="match status" value="1"/>
</dbReference>
<keyword evidence="4" id="KW-0410">Iron transport</keyword>
<gene>
    <name evidence="16" type="ORF">PsB1_0555</name>
</gene>
<evidence type="ECO:0000313" key="17">
    <source>
        <dbReference type="Proteomes" id="UP001161064"/>
    </source>
</evidence>
<name>A0ABQ4PTR1_9PROT</name>
<dbReference type="InterPro" id="IPR000531">
    <property type="entry name" value="Beta-barrel_TonB"/>
</dbReference>
<evidence type="ECO:0000256" key="11">
    <source>
        <dbReference type="ARBA" id="ARBA00023237"/>
    </source>
</evidence>
<dbReference type="PROSITE" id="PS52016">
    <property type="entry name" value="TONB_DEPENDENT_REC_3"/>
    <property type="match status" value="1"/>
</dbReference>
<evidence type="ECO:0000256" key="9">
    <source>
        <dbReference type="ARBA" id="ARBA00023077"/>
    </source>
</evidence>
<dbReference type="SUPFAM" id="SSF56935">
    <property type="entry name" value="Porins"/>
    <property type="match status" value="1"/>
</dbReference>
<comment type="caution">
    <text evidence="16">The sequence shown here is derived from an EMBL/GenBank/DDBJ whole genome shotgun (WGS) entry which is preliminary data.</text>
</comment>
<evidence type="ECO:0000256" key="4">
    <source>
        <dbReference type="ARBA" id="ARBA00022496"/>
    </source>
</evidence>
<organism evidence="16 17">
    <name type="scientific">Candidatus Phycosocius spiralis</name>
    <dbReference type="NCBI Taxonomy" id="2815099"/>
    <lineage>
        <taxon>Bacteria</taxon>
        <taxon>Pseudomonadati</taxon>
        <taxon>Pseudomonadota</taxon>
        <taxon>Alphaproteobacteria</taxon>
        <taxon>Caulobacterales</taxon>
        <taxon>Caulobacterales incertae sedis</taxon>
        <taxon>Candidatus Phycosocius</taxon>
    </lineage>
</organism>
<protein>
    <submittedName>
        <fullName evidence="16">TonB-dependent receptor</fullName>
    </submittedName>
</protein>
<keyword evidence="3 12" id="KW-1134">Transmembrane beta strand</keyword>
<comment type="similarity">
    <text evidence="12 13">Belongs to the TonB-dependent receptor family.</text>
</comment>
<evidence type="ECO:0000256" key="1">
    <source>
        <dbReference type="ARBA" id="ARBA00004571"/>
    </source>
</evidence>
<evidence type="ECO:0000256" key="12">
    <source>
        <dbReference type="PROSITE-ProRule" id="PRU01360"/>
    </source>
</evidence>
<evidence type="ECO:0000256" key="7">
    <source>
        <dbReference type="ARBA" id="ARBA00023004"/>
    </source>
</evidence>
<sequence>MALNLMAGAAFADATEPKTFQDKDADKVVVTAQISTRSAISIQAVEIQKIIPGVNPLKAIQTLPGVLFVTADPWGNNEQNMSLFVHGFSTQQLGYAMDGVPLGDQQYGNYNGLSPSRALTSENVARVNLFSGAAALGVPSTSNLGGAIETFSRAPAANRIFTVNQTLGSYEATRTFLRFDTGRSDGGGSAFVSYLHHDARAWDFDGHQKADQINVKYVHDAGQGRLTAYFNAQKKVEPNEDATAYGTAQTASSTYFPYTRKFIYPDLTACKNNLTNGTPPAYQGNNFSNCFSAAQREDLLTYVKYEFDLAPKLTWSNQVYYHYNYGRGIVAGPINTAGLPGLFAAYYPNLVVGGATSAQTLQNISALFGGSGYAVRTTEYRINRSGGLSTLNWEIGDHKIDAGVWIEHNEPAQHRVWYPMTAANNNLSPYDVPSGPKALTQYHAEHFVNIIQLHAQDQWQIQPKLLLQYGFKSSQQWANGKFPVNQVNLPTATVPVHFPSGRLQSGEWILPQAGLVWDLTDQEQVFVNAQKNLRQFLTYGAGSGFYGFTPWSLGTQAAFDLFKDTVKPETSWTYEVGLRTRRDLDLGPITAIEGQINAFHVDFQNRLLNIAPFNFINPAPAILANVGDVKTDGVDIAATLDFGPHYRLYNAISFTDAQYAQDYLSGTRVVNGVVEPVTVATGGKSVPLSPKWMNKTVLSVRYGAFEGQLTGDYVGRRYVTYLNDLSVKSNFLIGLQASWNLEAVKPNWAKVAKISANVSNLGNVKGISTAVVTGNSGGYQGFPIPSRMVFVTLSADF</sequence>
<evidence type="ECO:0000259" key="14">
    <source>
        <dbReference type="Pfam" id="PF00593"/>
    </source>
</evidence>
<keyword evidence="10 12" id="KW-0472">Membrane</keyword>
<keyword evidence="2 12" id="KW-0813">Transport</keyword>